<dbReference type="GeneTree" id="ENSGT00390000018883"/>
<dbReference type="OMA" id="TEWAGDK"/>
<feature type="region of interest" description="Disordered" evidence="3">
    <location>
        <begin position="994"/>
        <end position="1029"/>
    </location>
</feature>
<feature type="compositionally biased region" description="Polar residues" evidence="3">
    <location>
        <begin position="1165"/>
        <end position="1201"/>
    </location>
</feature>
<feature type="compositionally biased region" description="Basic residues" evidence="3">
    <location>
        <begin position="1207"/>
        <end position="1216"/>
    </location>
</feature>
<evidence type="ECO:0000259" key="4">
    <source>
        <dbReference type="Pfam" id="PF15735"/>
    </source>
</evidence>
<evidence type="ECO:0000313" key="6">
    <source>
        <dbReference type="Proteomes" id="UP000008672"/>
    </source>
</evidence>
<keyword evidence="2" id="KW-0539">Nucleus</keyword>
<dbReference type="FunCoup" id="H3B9Q8">
    <property type="interactions" value="1127"/>
</dbReference>
<dbReference type="InParanoid" id="H3B9Q8"/>
<dbReference type="Pfam" id="PF15735">
    <property type="entry name" value="DUF4683"/>
    <property type="match status" value="1"/>
</dbReference>
<feature type="region of interest" description="Disordered" evidence="3">
    <location>
        <begin position="1049"/>
        <end position="1069"/>
    </location>
</feature>
<feature type="compositionally biased region" description="Polar residues" evidence="3">
    <location>
        <begin position="202"/>
        <end position="221"/>
    </location>
</feature>
<dbReference type="InterPro" id="IPR032757">
    <property type="entry name" value="DUF4683"/>
</dbReference>
<dbReference type="Proteomes" id="UP000008672">
    <property type="component" value="Unassembled WGS sequence"/>
</dbReference>
<feature type="compositionally biased region" description="Basic and acidic residues" evidence="3">
    <location>
        <begin position="99"/>
        <end position="113"/>
    </location>
</feature>
<accession>H3B9Q8</accession>
<name>H3B9Q8_LATCH</name>
<dbReference type="Ensembl" id="ENSLACT00000018762.1">
    <property type="protein sequence ID" value="ENSLACP00000018629.1"/>
    <property type="gene ID" value="ENSLACG00000016403.1"/>
</dbReference>
<proteinExistence type="predicted"/>
<feature type="compositionally biased region" description="Polar residues" evidence="3">
    <location>
        <begin position="260"/>
        <end position="272"/>
    </location>
</feature>
<feature type="compositionally biased region" description="Low complexity" evidence="3">
    <location>
        <begin position="799"/>
        <end position="815"/>
    </location>
</feature>
<dbReference type="HOGENOM" id="CLU_004578_0_0_1"/>
<evidence type="ECO:0000256" key="1">
    <source>
        <dbReference type="ARBA" id="ARBA00004123"/>
    </source>
</evidence>
<feature type="region of interest" description="Disordered" evidence="3">
    <location>
        <begin position="790"/>
        <end position="817"/>
    </location>
</feature>
<dbReference type="Bgee" id="ENSLACG00000016403">
    <property type="expression patterns" value="Expressed in post-anal tail muscle and 3 other cell types or tissues"/>
</dbReference>
<organism evidence="5 6">
    <name type="scientific">Latimeria chalumnae</name>
    <name type="common">Coelacanth</name>
    <dbReference type="NCBI Taxonomy" id="7897"/>
    <lineage>
        <taxon>Eukaryota</taxon>
        <taxon>Metazoa</taxon>
        <taxon>Chordata</taxon>
        <taxon>Craniata</taxon>
        <taxon>Vertebrata</taxon>
        <taxon>Euteleostomi</taxon>
        <taxon>Coelacanthiformes</taxon>
        <taxon>Coelacanthidae</taxon>
        <taxon>Latimeria</taxon>
    </lineage>
</organism>
<dbReference type="PANTHER" id="PTHR15617">
    <property type="entry name" value="TRANSCRIPTION FACTOR GIBBIN"/>
    <property type="match status" value="1"/>
</dbReference>
<protein>
    <submittedName>
        <fullName evidence="5">AT-hook DNA binding motif containing 1</fullName>
    </submittedName>
</protein>
<reference evidence="6" key="1">
    <citation type="submission" date="2011-08" db="EMBL/GenBank/DDBJ databases">
        <title>The draft genome of Latimeria chalumnae.</title>
        <authorList>
            <person name="Di Palma F."/>
            <person name="Alfoldi J."/>
            <person name="Johnson J."/>
            <person name="Berlin A."/>
            <person name="Gnerre S."/>
            <person name="Jaffe D."/>
            <person name="MacCallum I."/>
            <person name="Young S."/>
            <person name="Walker B.J."/>
            <person name="Lander E."/>
            <person name="Lindblad-Toh K."/>
        </authorList>
    </citation>
    <scope>NUCLEOTIDE SEQUENCE [LARGE SCALE GENOMIC DNA]</scope>
    <source>
        <strain evidence="6">Wild caught</strain>
    </source>
</reference>
<keyword evidence="6" id="KW-1185">Reference proteome</keyword>
<dbReference type="eggNOG" id="ENOG502QSFA">
    <property type="taxonomic scope" value="Eukaryota"/>
</dbReference>
<dbReference type="InterPro" id="IPR039225">
    <property type="entry name" value="AHDC1"/>
</dbReference>
<feature type="region of interest" description="Disordered" evidence="3">
    <location>
        <begin position="1083"/>
        <end position="1125"/>
    </location>
</feature>
<dbReference type="STRING" id="7897.ENSLACP00000018629"/>
<feature type="region of interest" description="Disordered" evidence="3">
    <location>
        <begin position="585"/>
        <end position="657"/>
    </location>
</feature>
<feature type="compositionally biased region" description="Polar residues" evidence="3">
    <location>
        <begin position="114"/>
        <end position="127"/>
    </location>
</feature>
<feature type="compositionally biased region" description="Basic and acidic residues" evidence="3">
    <location>
        <begin position="281"/>
        <end position="292"/>
    </location>
</feature>
<feature type="compositionally biased region" description="Polar residues" evidence="3">
    <location>
        <begin position="1083"/>
        <end position="1106"/>
    </location>
</feature>
<feature type="domain" description="DUF4683" evidence="4">
    <location>
        <begin position="444"/>
        <end position="518"/>
    </location>
</feature>
<feature type="compositionally biased region" description="Polar residues" evidence="3">
    <location>
        <begin position="229"/>
        <end position="248"/>
    </location>
</feature>
<dbReference type="EMBL" id="AFYH01030756">
    <property type="status" value="NOT_ANNOTATED_CDS"/>
    <property type="molecule type" value="Genomic_DNA"/>
</dbReference>
<reference evidence="5" key="3">
    <citation type="submission" date="2025-09" db="UniProtKB">
        <authorList>
            <consortium name="Ensembl"/>
        </authorList>
    </citation>
    <scope>IDENTIFICATION</scope>
</reference>
<comment type="subcellular location">
    <subcellularLocation>
        <location evidence="1">Nucleus</location>
    </subcellularLocation>
</comment>
<sequence length="1420" mass="156979">NGRINLYPVVQLIDIMKDLSRLSDDLKTSGVHLDCGSLTFNCHCLESESKQLNSGDVGLQYSFFSSATVANSIRTPEERPLMKVKTKALVKNPYRVSKQKKESADQLENHNPKDTASPSPSKDTSSWPEDIPLLSKNVPSQLKDIPSPSKDMPSQHKDTWSPSKDIPSQLKDMLSPFSTKVIISQPKDILSPSKDVPPQPEDASSPSKNIPSQPEDTSSPSRVMHLQPKDTSTPSKDIHSQHTLSTSPLKDMLSLPKDTPSPSKNIPSQLKGTSLPLKSTPFKEKLSKDKLLKAKPSPSKDALRERTSISKITRSPSKNNPPPSKNLPSPSNVCEELKKLEQNSQIASESKIYPRKKRKGKCIGIRRLVVKVAKIPVFVGKRHKTTYKVSSFSSASGGGYEASASTVDSIALLKMKDNGKNVTVMFPPGEPPFILKRKRGRPPKNLLMVQQKTKEKEPTHEVKRRRRRLKLPSPHPSYIADINDTKTDYTDVLSKFAFLNKQNQTFARLSPPRCWTPSEPDSINQAPDTYNISHVLHRVQNFRRRGGKAGCRGRKGVSHSNATFKCSFSDFFEGVGKKRKALVKSSFPRKRCKPDAETKDKPVRKRRRRNGALSADQGQGLTGGSSEWAAENEGSSAASRENAQHQSTKSCSHQGVPSKPFMASVCESDSAARAGYYLENNLTQTHVSQDRLGSFTGYFRSLLDSDDSSDLLDFSLNTTRPDSSKVSGGYTAHGTMQTQRWATPYQSRCPKISPTNCDNSSQSAAQNRQPYLHNNIMNYGVSQTSSDCQATESFQKLVPPSSVSRSPTSHQPSSSYAQYNNYNTAQLLSSSNMFQQSKQYAAHEGQSNKDCSFSYNSSNSIPSSLCSAQNVGYGQHTTLSDLSSTKSPYFGNIGSGHFSSASHIRSDSLSSSVSPGSYMLQKNAGLFQSSAEGCRTFSGTSQWALRPSYNNSGWNQEGFNQHYNAGFDFNINEPNIILDISNYTPQKVKQRSISDTFSESSTDSTQFNQPVGYKRANSEASSSEGQSSLSSLEKLMMDWNETTSGPGYNWNQNVLFQSNPKPGRGRKKKVDMFDTSHLNFSSSPVFATKRNSTPRQQRSPRGSCISSKKERTIGKSKFSQKSQPANLLYQASTDLGLDYYSGDSSMSPLPSQSRNFHLNEKEQCGYSSPYSVNPSTPSDESFPQSFQSDTASISPSITQTDLETKHFQTHSRHLTTPKHQQSFDQHHQKAFSPNCSPTLGFREDLHASEVRKFPACETLKHATQGSSISQVHMASRDLHTSHLRYDSPTCKNANYWYSQGSATSSPSYDKRGAAMLLDMMERTDTPCLSPQVISPSVSVKTNKEALDLGRGHSASYGCPVSSELNASPVPTDSMPYMQDNYRYPSLQTHGHHVMPAHSKSQYFGQILDLHSEDAFTVTPL</sequence>
<dbReference type="PANTHER" id="PTHR15617:SF1">
    <property type="entry name" value="TRANSCRIPTION FACTOR GIBBIN"/>
    <property type="match status" value="1"/>
</dbReference>
<feature type="region of interest" description="Disordered" evidence="3">
    <location>
        <begin position="1165"/>
        <end position="1230"/>
    </location>
</feature>
<feature type="compositionally biased region" description="Low complexity" evidence="3">
    <location>
        <begin position="1018"/>
        <end position="1029"/>
    </location>
</feature>
<feature type="compositionally biased region" description="Polar residues" evidence="3">
    <location>
        <begin position="1049"/>
        <end position="1060"/>
    </location>
</feature>
<feature type="region of interest" description="Disordered" evidence="3">
    <location>
        <begin position="92"/>
        <end position="170"/>
    </location>
</feature>
<feature type="compositionally biased region" description="Low complexity" evidence="3">
    <location>
        <begin position="994"/>
        <end position="1005"/>
    </location>
</feature>
<evidence type="ECO:0000256" key="2">
    <source>
        <dbReference type="ARBA" id="ARBA00023242"/>
    </source>
</evidence>
<dbReference type="GO" id="GO:0005634">
    <property type="term" value="C:nucleus"/>
    <property type="evidence" value="ECO:0007669"/>
    <property type="project" value="UniProtKB-SubCell"/>
</dbReference>
<feature type="region of interest" description="Disordered" evidence="3">
    <location>
        <begin position="187"/>
        <end position="332"/>
    </location>
</feature>
<feature type="compositionally biased region" description="Polar residues" evidence="3">
    <location>
        <begin position="633"/>
        <end position="655"/>
    </location>
</feature>
<reference evidence="5" key="2">
    <citation type="submission" date="2025-08" db="UniProtKB">
        <authorList>
            <consortium name="Ensembl"/>
        </authorList>
    </citation>
    <scope>IDENTIFICATION</scope>
</reference>
<gene>
    <name evidence="5" type="primary">AHDC1</name>
</gene>
<evidence type="ECO:0000313" key="5">
    <source>
        <dbReference type="Ensembl" id="ENSLACP00000018629.1"/>
    </source>
</evidence>
<evidence type="ECO:0000256" key="3">
    <source>
        <dbReference type="SAM" id="MobiDB-lite"/>
    </source>
</evidence>